<dbReference type="EMBL" id="GBRH01169660">
    <property type="protein sequence ID" value="JAE28236.1"/>
    <property type="molecule type" value="Transcribed_RNA"/>
</dbReference>
<reference evidence="2" key="1">
    <citation type="submission" date="2014-09" db="EMBL/GenBank/DDBJ databases">
        <authorList>
            <person name="Magalhaes I.L.F."/>
            <person name="Oliveira U."/>
            <person name="Santos F.R."/>
            <person name="Vidigal T.H.D.A."/>
            <person name="Brescovit A.D."/>
            <person name="Santos A.J."/>
        </authorList>
    </citation>
    <scope>NUCLEOTIDE SEQUENCE</scope>
    <source>
        <tissue evidence="2">Shoot tissue taken approximately 20 cm above the soil surface</tissue>
    </source>
</reference>
<keyword evidence="1" id="KW-0732">Signal</keyword>
<sequence length="39" mass="4342">MLGPLIILALLCSEPLILVNLNSSMQQASGEYFYSLSRR</sequence>
<reference evidence="2" key="2">
    <citation type="journal article" date="2015" name="Data Brief">
        <title>Shoot transcriptome of the giant reed, Arundo donax.</title>
        <authorList>
            <person name="Barrero R.A."/>
            <person name="Guerrero F.D."/>
            <person name="Moolhuijzen P."/>
            <person name="Goolsby J.A."/>
            <person name="Tidwell J."/>
            <person name="Bellgard S.E."/>
            <person name="Bellgard M.I."/>
        </authorList>
    </citation>
    <scope>NUCLEOTIDE SEQUENCE</scope>
    <source>
        <tissue evidence="2">Shoot tissue taken approximately 20 cm above the soil surface</tissue>
    </source>
</reference>
<organism evidence="2">
    <name type="scientific">Arundo donax</name>
    <name type="common">Giant reed</name>
    <name type="synonym">Donax arundinaceus</name>
    <dbReference type="NCBI Taxonomy" id="35708"/>
    <lineage>
        <taxon>Eukaryota</taxon>
        <taxon>Viridiplantae</taxon>
        <taxon>Streptophyta</taxon>
        <taxon>Embryophyta</taxon>
        <taxon>Tracheophyta</taxon>
        <taxon>Spermatophyta</taxon>
        <taxon>Magnoliopsida</taxon>
        <taxon>Liliopsida</taxon>
        <taxon>Poales</taxon>
        <taxon>Poaceae</taxon>
        <taxon>PACMAD clade</taxon>
        <taxon>Arundinoideae</taxon>
        <taxon>Arundineae</taxon>
        <taxon>Arundo</taxon>
    </lineage>
</organism>
<protein>
    <submittedName>
        <fullName evidence="2">Uncharacterized protein</fullName>
    </submittedName>
</protein>
<feature type="signal peptide" evidence="1">
    <location>
        <begin position="1"/>
        <end position="30"/>
    </location>
</feature>
<feature type="chain" id="PRO_5002065301" evidence="1">
    <location>
        <begin position="31"/>
        <end position="39"/>
    </location>
</feature>
<evidence type="ECO:0000313" key="2">
    <source>
        <dbReference type="EMBL" id="JAE28236.1"/>
    </source>
</evidence>
<name>A0A0A9H062_ARUDO</name>
<proteinExistence type="predicted"/>
<evidence type="ECO:0000256" key="1">
    <source>
        <dbReference type="SAM" id="SignalP"/>
    </source>
</evidence>
<accession>A0A0A9H062</accession>
<dbReference type="AlphaFoldDB" id="A0A0A9H062"/>